<evidence type="ECO:0000313" key="13">
    <source>
        <dbReference type="EMBL" id="OGH73785.1"/>
    </source>
</evidence>
<comment type="similarity">
    <text evidence="1">Belongs to the RNA polymerase alpha chain family.</text>
</comment>
<dbReference type="GO" id="GO:0046983">
    <property type="term" value="F:protein dimerization activity"/>
    <property type="evidence" value="ECO:0007669"/>
    <property type="project" value="InterPro"/>
</dbReference>
<proteinExistence type="inferred from homology"/>
<keyword evidence="6" id="KW-0548">Nucleotidyltransferase</keyword>
<comment type="catalytic activity">
    <reaction evidence="10">
        <text>RNA(n) + a ribonucleoside 5'-triphosphate = RNA(n+1) + diphosphate</text>
        <dbReference type="Rhea" id="RHEA:21248"/>
        <dbReference type="Rhea" id="RHEA-COMP:14527"/>
        <dbReference type="Rhea" id="RHEA-COMP:17342"/>
        <dbReference type="ChEBI" id="CHEBI:33019"/>
        <dbReference type="ChEBI" id="CHEBI:61557"/>
        <dbReference type="ChEBI" id="CHEBI:140395"/>
        <dbReference type="EC" id="2.7.7.6"/>
    </reaction>
</comment>
<name>A0A1F6MQ40_9BACT</name>
<evidence type="ECO:0000313" key="14">
    <source>
        <dbReference type="Proteomes" id="UP000177457"/>
    </source>
</evidence>
<evidence type="ECO:0000256" key="2">
    <source>
        <dbReference type="ARBA" id="ARBA00012418"/>
    </source>
</evidence>
<dbReference type="InterPro" id="IPR011262">
    <property type="entry name" value="DNA-dir_RNA_pol_insert"/>
</dbReference>
<dbReference type="GO" id="GO:0003899">
    <property type="term" value="F:DNA-directed RNA polymerase activity"/>
    <property type="evidence" value="ECO:0007669"/>
    <property type="project" value="UniProtKB-EC"/>
</dbReference>
<dbReference type="Pfam" id="PF01193">
    <property type="entry name" value="RNA_pol_L"/>
    <property type="match status" value="1"/>
</dbReference>
<evidence type="ECO:0000256" key="4">
    <source>
        <dbReference type="ARBA" id="ARBA00022478"/>
    </source>
</evidence>
<evidence type="ECO:0000256" key="7">
    <source>
        <dbReference type="ARBA" id="ARBA00023163"/>
    </source>
</evidence>
<dbReference type="SUPFAM" id="SSF55257">
    <property type="entry name" value="RBP11-like subunits of RNA polymerase"/>
    <property type="match status" value="1"/>
</dbReference>
<dbReference type="GO" id="GO:0000428">
    <property type="term" value="C:DNA-directed RNA polymerase complex"/>
    <property type="evidence" value="ECO:0007669"/>
    <property type="project" value="UniProtKB-KW"/>
</dbReference>
<keyword evidence="5" id="KW-0808">Transferase</keyword>
<dbReference type="GO" id="GO:0003677">
    <property type="term" value="F:DNA binding"/>
    <property type="evidence" value="ECO:0007669"/>
    <property type="project" value="InterPro"/>
</dbReference>
<reference evidence="13 14" key="1">
    <citation type="journal article" date="2016" name="Nat. Commun.">
        <title>Thousands of microbial genomes shed light on interconnected biogeochemical processes in an aquifer system.</title>
        <authorList>
            <person name="Anantharaman K."/>
            <person name="Brown C.T."/>
            <person name="Hug L.A."/>
            <person name="Sharon I."/>
            <person name="Castelle C.J."/>
            <person name="Probst A.J."/>
            <person name="Thomas B.C."/>
            <person name="Singh A."/>
            <person name="Wilkins M.J."/>
            <person name="Karaoz U."/>
            <person name="Brodie E.L."/>
            <person name="Williams K.H."/>
            <person name="Hubbard S.S."/>
            <person name="Banfield J.F."/>
        </authorList>
    </citation>
    <scope>NUCLEOTIDE SEQUENCE [LARGE SCALE GENOMIC DNA]</scope>
</reference>
<feature type="domain" description="DNA-directed RNA polymerase RpoA/D/Rpb3-type" evidence="12">
    <location>
        <begin position="20"/>
        <end position="228"/>
    </location>
</feature>
<evidence type="ECO:0000259" key="12">
    <source>
        <dbReference type="SMART" id="SM00662"/>
    </source>
</evidence>
<evidence type="ECO:0000256" key="11">
    <source>
        <dbReference type="SAM" id="MobiDB-lite"/>
    </source>
</evidence>
<dbReference type="GO" id="GO:0005737">
    <property type="term" value="C:cytoplasm"/>
    <property type="evidence" value="ECO:0007669"/>
    <property type="project" value="UniProtKB-ARBA"/>
</dbReference>
<keyword evidence="4 13" id="KW-0240">DNA-directed RNA polymerase</keyword>
<evidence type="ECO:0000256" key="9">
    <source>
        <dbReference type="ARBA" id="ARBA00033070"/>
    </source>
</evidence>
<organism evidence="13 14">
    <name type="scientific">Candidatus Magasanikbacteria bacterium RIFCSPHIGHO2_02_FULL_51_14</name>
    <dbReference type="NCBI Taxonomy" id="1798683"/>
    <lineage>
        <taxon>Bacteria</taxon>
        <taxon>Candidatus Magasanikiibacteriota</taxon>
    </lineage>
</organism>
<dbReference type="STRING" id="1798683.A3C90_04465"/>
<dbReference type="AlphaFoldDB" id="A0A1F6MQ40"/>
<dbReference type="Pfam" id="PF01000">
    <property type="entry name" value="RNA_pol_A_bac"/>
    <property type="match status" value="1"/>
</dbReference>
<sequence>MEYIQFPTSVEFLDGKEPNTGLVSITPCQQGYGATLGNALRRVLLSSLPGAAAESIRIEGVQHEFSAISGVLEDVIQIILNVKQIAARVHGDEPVTITLSKKGTGDVTIGEFEKNANVEIINPELKILTVTDDAAQINMEITIGKGSGYMPVVEKNTKELPLGTIAIDSLYTPIRDVGYDVELTRVGEVTDYEKLTMTIETNGTITPKDAMSHATKILMDHFALILDAAGGESPAEEETPMPAEEEAVSEDATEAPAEDVAVMASSEEKAGVEEEKPKKRGRKKKTEQAQ</sequence>
<dbReference type="Gene3D" id="2.170.120.12">
    <property type="entry name" value="DNA-directed RNA polymerase, insert domain"/>
    <property type="match status" value="1"/>
</dbReference>
<accession>A0A1F6MQ40</accession>
<dbReference type="InterPro" id="IPR011773">
    <property type="entry name" value="DNA-dir_RpoA"/>
</dbReference>
<evidence type="ECO:0000256" key="10">
    <source>
        <dbReference type="ARBA" id="ARBA00048552"/>
    </source>
</evidence>
<evidence type="ECO:0000256" key="1">
    <source>
        <dbReference type="ARBA" id="ARBA00007123"/>
    </source>
</evidence>
<dbReference type="NCBIfam" id="TIGR02027">
    <property type="entry name" value="rpoA"/>
    <property type="match status" value="1"/>
</dbReference>
<feature type="region of interest" description="Disordered" evidence="11">
    <location>
        <begin position="231"/>
        <end position="290"/>
    </location>
</feature>
<evidence type="ECO:0000256" key="5">
    <source>
        <dbReference type="ARBA" id="ARBA00022679"/>
    </source>
</evidence>
<dbReference type="Gene3D" id="3.30.1360.10">
    <property type="entry name" value="RNA polymerase, RBP11-like subunit"/>
    <property type="match status" value="1"/>
</dbReference>
<feature type="compositionally biased region" description="Basic and acidic residues" evidence="11">
    <location>
        <begin position="266"/>
        <end position="277"/>
    </location>
</feature>
<protein>
    <recommendedName>
        <fullName evidence="3">DNA-directed RNA polymerase subunit alpha</fullName>
        <ecNumber evidence="2">2.7.7.6</ecNumber>
    </recommendedName>
    <alternativeName>
        <fullName evidence="9">RNA polymerase subunit alpha</fullName>
    </alternativeName>
    <alternativeName>
        <fullName evidence="8">Transcriptase subunit alpha</fullName>
    </alternativeName>
</protein>
<dbReference type="EMBL" id="MFQE01000016">
    <property type="protein sequence ID" value="OGH73785.1"/>
    <property type="molecule type" value="Genomic_DNA"/>
</dbReference>
<evidence type="ECO:0000256" key="8">
    <source>
        <dbReference type="ARBA" id="ARBA00032524"/>
    </source>
</evidence>
<keyword evidence="7" id="KW-0804">Transcription</keyword>
<dbReference type="EC" id="2.7.7.6" evidence="2"/>
<dbReference type="InterPro" id="IPR036643">
    <property type="entry name" value="RNApol_insert_sf"/>
</dbReference>
<dbReference type="InterPro" id="IPR011263">
    <property type="entry name" value="DNA-dir_RNA_pol_RpoA/D/Rpb3"/>
</dbReference>
<feature type="compositionally biased region" description="Acidic residues" evidence="11">
    <location>
        <begin position="234"/>
        <end position="257"/>
    </location>
</feature>
<dbReference type="Proteomes" id="UP000177457">
    <property type="component" value="Unassembled WGS sequence"/>
</dbReference>
<dbReference type="SMART" id="SM00662">
    <property type="entry name" value="RPOLD"/>
    <property type="match status" value="1"/>
</dbReference>
<evidence type="ECO:0000256" key="3">
    <source>
        <dbReference type="ARBA" id="ARBA00015972"/>
    </source>
</evidence>
<dbReference type="FunFam" id="2.170.120.12:FF:000001">
    <property type="entry name" value="DNA-directed RNA polymerase subunit alpha"/>
    <property type="match status" value="1"/>
</dbReference>
<feature type="compositionally biased region" description="Basic residues" evidence="11">
    <location>
        <begin position="278"/>
        <end position="290"/>
    </location>
</feature>
<comment type="caution">
    <text evidence="13">The sequence shown here is derived from an EMBL/GenBank/DDBJ whole genome shotgun (WGS) entry which is preliminary data.</text>
</comment>
<dbReference type="SUPFAM" id="SSF56553">
    <property type="entry name" value="Insert subdomain of RNA polymerase alpha subunit"/>
    <property type="match status" value="1"/>
</dbReference>
<dbReference type="CDD" id="cd06928">
    <property type="entry name" value="RNAP_alpha_NTD"/>
    <property type="match status" value="1"/>
</dbReference>
<dbReference type="GO" id="GO:0006351">
    <property type="term" value="P:DNA-templated transcription"/>
    <property type="evidence" value="ECO:0007669"/>
    <property type="project" value="InterPro"/>
</dbReference>
<dbReference type="InterPro" id="IPR036603">
    <property type="entry name" value="RBP11-like"/>
</dbReference>
<evidence type="ECO:0000256" key="6">
    <source>
        <dbReference type="ARBA" id="ARBA00022695"/>
    </source>
</evidence>
<gene>
    <name evidence="13" type="ORF">A3C90_04465</name>
</gene>